<feature type="compositionally biased region" description="Pro residues" evidence="1">
    <location>
        <begin position="39"/>
        <end position="48"/>
    </location>
</feature>
<keyword evidence="2" id="KW-0812">Transmembrane</keyword>
<feature type="domain" description="DUF4190" evidence="3">
    <location>
        <begin position="74"/>
        <end position="129"/>
    </location>
</feature>
<organism evidence="5 6">
    <name type="scientific">Streptomyces rectiviolaceus</name>
    <dbReference type="NCBI Taxonomy" id="332591"/>
    <lineage>
        <taxon>Bacteria</taxon>
        <taxon>Bacillati</taxon>
        <taxon>Actinomycetota</taxon>
        <taxon>Actinomycetes</taxon>
        <taxon>Kitasatosporales</taxon>
        <taxon>Streptomycetaceae</taxon>
        <taxon>Streptomyces</taxon>
    </lineage>
</organism>
<protein>
    <submittedName>
        <fullName evidence="5">DUF4190 domain-containing protein</fullName>
    </submittedName>
</protein>
<feature type="transmembrane region" description="Helical" evidence="2">
    <location>
        <begin position="73"/>
        <end position="99"/>
    </location>
</feature>
<feature type="region of interest" description="Disordered" evidence="1">
    <location>
        <begin position="380"/>
        <end position="422"/>
    </location>
</feature>
<accession>A0ABP6MG21</accession>
<evidence type="ECO:0000256" key="2">
    <source>
        <dbReference type="SAM" id="Phobius"/>
    </source>
</evidence>
<dbReference type="Pfam" id="PF13845">
    <property type="entry name" value="Septum_form"/>
    <property type="match status" value="1"/>
</dbReference>
<sequence length="422" mass="45479">MRSPRIDRPFRIWSTALVDIPPPPDLGGRPQQPYGQAPYGPPAGPPYPGGPQVPYQRWPGAYSPYSRPPVNGFAIASLVLGILCFVPAVGLILGLVALAQIAKKGERGKGLAIAGSILSVVGIVLLVLAVATGGARDFMDGFREAARDARNSSGFPVDKGECFNVPGGKLEGAEYAYQVDTVPCASRHDGEVFASFRVNHDSYPGDSELIHLAEKKCVDLQAAYVLDTWVDWGDAQINYFVPDRDTWRQGDRGVTCLFGDAEEKRTLKGSFRRDGTNLDADQLAYLKADKALYDAYGTEPDTENFEDDLPGHKEWAGRVDKGLAEQARLLRAHDWPAKADAGVTALIDAIEQNREQWQKASTAKDADAFSEYYVPAQRHISGKREAAARKPLDLATTSPRDATPGGDGESHEDDGGGAGAAV</sequence>
<keyword evidence="2" id="KW-0472">Membrane</keyword>
<comment type="caution">
    <text evidence="5">The sequence shown here is derived from an EMBL/GenBank/DDBJ whole genome shotgun (WGS) entry which is preliminary data.</text>
</comment>
<feature type="transmembrane region" description="Helical" evidence="2">
    <location>
        <begin position="111"/>
        <end position="131"/>
    </location>
</feature>
<dbReference type="Proteomes" id="UP001501637">
    <property type="component" value="Unassembled WGS sequence"/>
</dbReference>
<evidence type="ECO:0000259" key="3">
    <source>
        <dbReference type="Pfam" id="PF13828"/>
    </source>
</evidence>
<keyword evidence="2" id="KW-1133">Transmembrane helix</keyword>
<dbReference type="InterPro" id="IPR026004">
    <property type="entry name" value="Septum_form"/>
</dbReference>
<name>A0ABP6MG21_9ACTN</name>
<reference evidence="6" key="1">
    <citation type="journal article" date="2019" name="Int. J. Syst. Evol. Microbiol.">
        <title>The Global Catalogue of Microorganisms (GCM) 10K type strain sequencing project: providing services to taxonomists for standard genome sequencing and annotation.</title>
        <authorList>
            <consortium name="The Broad Institute Genomics Platform"/>
            <consortium name="The Broad Institute Genome Sequencing Center for Infectious Disease"/>
            <person name="Wu L."/>
            <person name="Ma J."/>
        </authorList>
    </citation>
    <scope>NUCLEOTIDE SEQUENCE [LARGE SCALE GENOMIC DNA]</scope>
    <source>
        <strain evidence="6">JCM 9092</strain>
    </source>
</reference>
<feature type="compositionally biased region" description="Low complexity" evidence="1">
    <location>
        <begin position="27"/>
        <end position="38"/>
    </location>
</feature>
<feature type="compositionally biased region" description="Basic and acidic residues" evidence="1">
    <location>
        <begin position="382"/>
        <end position="392"/>
    </location>
</feature>
<evidence type="ECO:0000259" key="4">
    <source>
        <dbReference type="Pfam" id="PF13845"/>
    </source>
</evidence>
<evidence type="ECO:0000313" key="6">
    <source>
        <dbReference type="Proteomes" id="UP001501637"/>
    </source>
</evidence>
<keyword evidence="6" id="KW-1185">Reference proteome</keyword>
<dbReference type="EMBL" id="BAAAUG010000043">
    <property type="protein sequence ID" value="GAA3105397.1"/>
    <property type="molecule type" value="Genomic_DNA"/>
</dbReference>
<feature type="region of interest" description="Disordered" evidence="1">
    <location>
        <begin position="21"/>
        <end position="48"/>
    </location>
</feature>
<gene>
    <name evidence="5" type="ORF">GCM10010449_30550</name>
</gene>
<dbReference type="InterPro" id="IPR025241">
    <property type="entry name" value="DUF4190"/>
</dbReference>
<dbReference type="Pfam" id="PF13828">
    <property type="entry name" value="DUF4190"/>
    <property type="match status" value="1"/>
</dbReference>
<proteinExistence type="predicted"/>
<evidence type="ECO:0000313" key="5">
    <source>
        <dbReference type="EMBL" id="GAA3105397.1"/>
    </source>
</evidence>
<evidence type="ECO:0000256" key="1">
    <source>
        <dbReference type="SAM" id="MobiDB-lite"/>
    </source>
</evidence>
<feature type="domain" description="Septum formation-related" evidence="4">
    <location>
        <begin position="160"/>
        <end position="282"/>
    </location>
</feature>